<protein>
    <submittedName>
        <fullName evidence="2">Uncharacterized protein</fullName>
    </submittedName>
</protein>
<dbReference type="EMBL" id="ML212958">
    <property type="protein sequence ID" value="TFK77951.1"/>
    <property type="molecule type" value="Genomic_DNA"/>
</dbReference>
<name>A0A5C3NJP5_9APHY</name>
<reference evidence="2 3" key="1">
    <citation type="journal article" date="2019" name="Nat. Ecol. Evol.">
        <title>Megaphylogeny resolves global patterns of mushroom evolution.</title>
        <authorList>
            <person name="Varga T."/>
            <person name="Krizsan K."/>
            <person name="Foldi C."/>
            <person name="Dima B."/>
            <person name="Sanchez-Garcia M."/>
            <person name="Sanchez-Ramirez S."/>
            <person name="Szollosi G.J."/>
            <person name="Szarkandi J.G."/>
            <person name="Papp V."/>
            <person name="Albert L."/>
            <person name="Andreopoulos W."/>
            <person name="Angelini C."/>
            <person name="Antonin V."/>
            <person name="Barry K.W."/>
            <person name="Bougher N.L."/>
            <person name="Buchanan P."/>
            <person name="Buyck B."/>
            <person name="Bense V."/>
            <person name="Catcheside P."/>
            <person name="Chovatia M."/>
            <person name="Cooper J."/>
            <person name="Damon W."/>
            <person name="Desjardin D."/>
            <person name="Finy P."/>
            <person name="Geml J."/>
            <person name="Haridas S."/>
            <person name="Hughes K."/>
            <person name="Justo A."/>
            <person name="Karasinski D."/>
            <person name="Kautmanova I."/>
            <person name="Kiss B."/>
            <person name="Kocsube S."/>
            <person name="Kotiranta H."/>
            <person name="LaButti K.M."/>
            <person name="Lechner B.E."/>
            <person name="Liimatainen K."/>
            <person name="Lipzen A."/>
            <person name="Lukacs Z."/>
            <person name="Mihaltcheva S."/>
            <person name="Morgado L.N."/>
            <person name="Niskanen T."/>
            <person name="Noordeloos M.E."/>
            <person name="Ohm R.A."/>
            <person name="Ortiz-Santana B."/>
            <person name="Ovrebo C."/>
            <person name="Racz N."/>
            <person name="Riley R."/>
            <person name="Savchenko A."/>
            <person name="Shiryaev A."/>
            <person name="Soop K."/>
            <person name="Spirin V."/>
            <person name="Szebenyi C."/>
            <person name="Tomsovsky M."/>
            <person name="Tulloss R.E."/>
            <person name="Uehling J."/>
            <person name="Grigoriev I.V."/>
            <person name="Vagvolgyi C."/>
            <person name="Papp T."/>
            <person name="Martin F.M."/>
            <person name="Miettinen O."/>
            <person name="Hibbett D.S."/>
            <person name="Nagy L.G."/>
        </authorList>
    </citation>
    <scope>NUCLEOTIDE SEQUENCE [LARGE SCALE GENOMIC DNA]</scope>
    <source>
        <strain evidence="2 3">HHB13444</strain>
    </source>
</reference>
<proteinExistence type="predicted"/>
<keyword evidence="3" id="KW-1185">Reference proteome</keyword>
<dbReference type="AlphaFoldDB" id="A0A5C3NJP5"/>
<organism evidence="2 3">
    <name type="scientific">Polyporus arcularius HHB13444</name>
    <dbReference type="NCBI Taxonomy" id="1314778"/>
    <lineage>
        <taxon>Eukaryota</taxon>
        <taxon>Fungi</taxon>
        <taxon>Dikarya</taxon>
        <taxon>Basidiomycota</taxon>
        <taxon>Agaricomycotina</taxon>
        <taxon>Agaricomycetes</taxon>
        <taxon>Polyporales</taxon>
        <taxon>Polyporaceae</taxon>
        <taxon>Polyporus</taxon>
    </lineage>
</organism>
<keyword evidence="1" id="KW-0812">Transmembrane</keyword>
<gene>
    <name evidence="2" type="ORF">K466DRAFT_607491</name>
</gene>
<keyword evidence="1" id="KW-1133">Transmembrane helix</keyword>
<keyword evidence="1" id="KW-0472">Membrane</keyword>
<accession>A0A5C3NJP5</accession>
<dbReference type="Proteomes" id="UP000308197">
    <property type="component" value="Unassembled WGS sequence"/>
</dbReference>
<evidence type="ECO:0000256" key="1">
    <source>
        <dbReference type="SAM" id="Phobius"/>
    </source>
</evidence>
<feature type="transmembrane region" description="Helical" evidence="1">
    <location>
        <begin position="38"/>
        <end position="60"/>
    </location>
</feature>
<dbReference type="InParanoid" id="A0A5C3NJP5"/>
<evidence type="ECO:0000313" key="2">
    <source>
        <dbReference type="EMBL" id="TFK77951.1"/>
    </source>
</evidence>
<sequence>MGRRPTLALVFMFSVLVGGARMTVIARSAGSRGHRRVIHVIPFSGIAVTAALAQFVLELIRH</sequence>
<evidence type="ECO:0000313" key="3">
    <source>
        <dbReference type="Proteomes" id="UP000308197"/>
    </source>
</evidence>